<reference evidence="3" key="1">
    <citation type="submission" date="2019-12" db="EMBL/GenBank/DDBJ databases">
        <title>Genome sequencing and annotation of Brassica cretica.</title>
        <authorList>
            <person name="Studholme D.J."/>
            <person name="Sarris P.F."/>
        </authorList>
    </citation>
    <scope>NUCLEOTIDE SEQUENCE</scope>
    <source>
        <strain evidence="3">PFS-001/15</strain>
        <tissue evidence="3">Leaf</tissue>
    </source>
</reference>
<dbReference type="InterPro" id="IPR050354">
    <property type="entry name" value="F-box/kelch-repeat_ARATH"/>
</dbReference>
<evidence type="ECO:0000313" key="4">
    <source>
        <dbReference type="Proteomes" id="UP000712281"/>
    </source>
</evidence>
<accession>A0A8S9H183</accession>
<organism evidence="3 4">
    <name type="scientific">Brassica cretica</name>
    <name type="common">Mustard</name>
    <dbReference type="NCBI Taxonomy" id="69181"/>
    <lineage>
        <taxon>Eukaryota</taxon>
        <taxon>Viridiplantae</taxon>
        <taxon>Streptophyta</taxon>
        <taxon>Embryophyta</taxon>
        <taxon>Tracheophyta</taxon>
        <taxon>Spermatophyta</taxon>
        <taxon>Magnoliopsida</taxon>
        <taxon>eudicotyledons</taxon>
        <taxon>Gunneridae</taxon>
        <taxon>Pentapetalae</taxon>
        <taxon>rosids</taxon>
        <taxon>malvids</taxon>
        <taxon>Brassicales</taxon>
        <taxon>Brassicaceae</taxon>
        <taxon>Brassiceae</taxon>
        <taxon>Brassica</taxon>
    </lineage>
</organism>
<dbReference type="InterPro" id="IPR036047">
    <property type="entry name" value="F-box-like_dom_sf"/>
</dbReference>
<comment type="caution">
    <text evidence="3">The sequence shown here is derived from an EMBL/GenBank/DDBJ whole genome shotgun (WGS) entry which is preliminary data.</text>
</comment>
<proteinExistence type="predicted"/>
<gene>
    <name evidence="3" type="ORF">F2Q68_00038066</name>
</gene>
<dbReference type="SMART" id="SM00256">
    <property type="entry name" value="FBOX"/>
    <property type="match status" value="1"/>
</dbReference>
<dbReference type="Gene3D" id="2.120.10.80">
    <property type="entry name" value="Kelch-type beta propeller"/>
    <property type="match status" value="2"/>
</dbReference>
<dbReference type="SMART" id="SM00612">
    <property type="entry name" value="Kelch"/>
    <property type="match status" value="5"/>
</dbReference>
<sequence length="792" mass="89458">SERDSVEFDRSFFPTMSSLEEKKKRKRMSTTKKKKPTPQSTPNHSLPDDLLLSCFARVSKTFQSILASPELYKTRSSLGRKESCLYVCLLSDPDPIPRWYTLCRKPDRTLTTNGDTMKLKKKKKKKSSGYVLAKLPTPHSGPANWSGLVTLGSDIYNFGGSEEPSSSVLILDSRSNTWREGPSMLVKRNYPVAVVLDGKIYVAGGCIDCSSFSDWMEVFDPKKQTWELVPGPGAEICGCEYLSNSAGVDGKVYIFGGDNGLSYRPKEGQWERVGWEMDTDWPWFSFAVIDNVLCNYIEGGFRWYDTNARLWMGLKGVKGLPKFPPRLADYGGKMAVLWERVLASTGFKDKMVLSLNSLETCLAKAVFDDWVKLVKTFVYRVFSDCSNIFIFEYHILKFAWKKKTTLKTSNSFVAMNNEEASPHEQNKMVSPPTTDLSLPDDILLSFLSRVSRLYYPTFSLVSKSFRTLIASPELYQTRSFLNRTESCLYVCLRSLTDSNLRWFTLCRVPDRKLTNFSGGHLLVPVSSSHAPPPPAHRSSVVTVDSNIYAIGGPINDAPSSRVSFLDCRSDTWRMAPPMRVARNYPTASVLDGKIYIAGGCEDCDSLNCIEVFDPNTQSWESVASHGTGGCERLVYKGIGIEGKFHLLGGASHVAYDPREGRWDSVGTEMDIGRAWVSYCVIKNILLYYHERDREFKWYDYKGRFWRKLMGLERLVKFLCYSRVSLADYGGKMAVLWDTFVRGSGSKNKMVWCAEVSLESHDVYDVCGKIEWFDVVLSVSKSYELVHVIAATV</sequence>
<dbReference type="PANTHER" id="PTHR24414:SF174">
    <property type="entry name" value="BNAA06G40530D PROTEIN"/>
    <property type="match status" value="1"/>
</dbReference>
<evidence type="ECO:0000256" key="1">
    <source>
        <dbReference type="SAM" id="MobiDB-lite"/>
    </source>
</evidence>
<dbReference type="SUPFAM" id="SSF117281">
    <property type="entry name" value="Kelch motif"/>
    <property type="match status" value="2"/>
</dbReference>
<protein>
    <recommendedName>
        <fullName evidence="2">F-box domain-containing protein</fullName>
    </recommendedName>
</protein>
<dbReference type="InterPro" id="IPR006652">
    <property type="entry name" value="Kelch_1"/>
</dbReference>
<dbReference type="CDD" id="cd22152">
    <property type="entry name" value="F-box_AtAFR-like"/>
    <property type="match status" value="1"/>
</dbReference>
<dbReference type="Pfam" id="PF00646">
    <property type="entry name" value="F-box"/>
    <property type="match status" value="1"/>
</dbReference>
<evidence type="ECO:0000313" key="3">
    <source>
        <dbReference type="EMBL" id="KAF2550158.1"/>
    </source>
</evidence>
<dbReference type="SUPFAM" id="SSF81383">
    <property type="entry name" value="F-box domain"/>
    <property type="match status" value="1"/>
</dbReference>
<feature type="compositionally biased region" description="Basic residues" evidence="1">
    <location>
        <begin position="23"/>
        <end position="36"/>
    </location>
</feature>
<dbReference type="InterPro" id="IPR057499">
    <property type="entry name" value="Kelch_FKB95"/>
</dbReference>
<dbReference type="Proteomes" id="UP000712281">
    <property type="component" value="Unassembled WGS sequence"/>
</dbReference>
<dbReference type="InterPro" id="IPR015915">
    <property type="entry name" value="Kelch-typ_b-propeller"/>
</dbReference>
<dbReference type="PROSITE" id="PS50181">
    <property type="entry name" value="FBOX"/>
    <property type="match status" value="1"/>
</dbReference>
<name>A0A8S9H183_BRACR</name>
<dbReference type="Pfam" id="PF25210">
    <property type="entry name" value="Kelch_FKB95"/>
    <property type="match status" value="2"/>
</dbReference>
<feature type="region of interest" description="Disordered" evidence="1">
    <location>
        <begin position="17"/>
        <end position="45"/>
    </location>
</feature>
<dbReference type="AlphaFoldDB" id="A0A8S9H183"/>
<feature type="domain" description="F-box" evidence="2">
    <location>
        <begin position="432"/>
        <end position="478"/>
    </location>
</feature>
<dbReference type="EMBL" id="QGKW02001988">
    <property type="protein sequence ID" value="KAF2550158.1"/>
    <property type="molecule type" value="Genomic_DNA"/>
</dbReference>
<evidence type="ECO:0000259" key="2">
    <source>
        <dbReference type="PROSITE" id="PS50181"/>
    </source>
</evidence>
<dbReference type="PANTHER" id="PTHR24414">
    <property type="entry name" value="F-BOX/KELCH-REPEAT PROTEIN SKIP4"/>
    <property type="match status" value="1"/>
</dbReference>
<dbReference type="InterPro" id="IPR001810">
    <property type="entry name" value="F-box_dom"/>
</dbReference>
<feature type="non-terminal residue" evidence="3">
    <location>
        <position position="1"/>
    </location>
</feature>